<evidence type="ECO:0000313" key="3">
    <source>
        <dbReference type="Proteomes" id="UP000606786"/>
    </source>
</evidence>
<name>A0A811V0U6_CERCA</name>
<keyword evidence="3" id="KW-1185">Reference proteome</keyword>
<feature type="compositionally biased region" description="Basic and acidic residues" evidence="1">
    <location>
        <begin position="31"/>
        <end position="49"/>
    </location>
</feature>
<protein>
    <submittedName>
        <fullName evidence="2">(Mediterranean fruit fly) hypothetical protein</fullName>
    </submittedName>
</protein>
<evidence type="ECO:0000256" key="1">
    <source>
        <dbReference type="SAM" id="MobiDB-lite"/>
    </source>
</evidence>
<comment type="caution">
    <text evidence="2">The sequence shown here is derived from an EMBL/GenBank/DDBJ whole genome shotgun (WGS) entry which is preliminary data.</text>
</comment>
<sequence>MEKSMTRKSCLKTDGNTNTAYTTNRVTNAAKTERKGERDDGAVRCKRESGASGGGVENKVIYADIGEHAYGQTRKLCIEGLMGEKPERIDRQSMAQHNRRILFNAGNVELWQSSVEWRVASCKQNGIATTTTTTTTTATTKTTVATALPYCLKRSKSVGWLVGNSYLHRAGDVNGPSSIQPEKYSES</sequence>
<gene>
    <name evidence="2" type="ORF">CCAP1982_LOCUS11946</name>
</gene>
<accession>A0A811V0U6</accession>
<organism evidence="2 3">
    <name type="scientific">Ceratitis capitata</name>
    <name type="common">Mediterranean fruit fly</name>
    <name type="synonym">Tephritis capitata</name>
    <dbReference type="NCBI Taxonomy" id="7213"/>
    <lineage>
        <taxon>Eukaryota</taxon>
        <taxon>Metazoa</taxon>
        <taxon>Ecdysozoa</taxon>
        <taxon>Arthropoda</taxon>
        <taxon>Hexapoda</taxon>
        <taxon>Insecta</taxon>
        <taxon>Pterygota</taxon>
        <taxon>Neoptera</taxon>
        <taxon>Endopterygota</taxon>
        <taxon>Diptera</taxon>
        <taxon>Brachycera</taxon>
        <taxon>Muscomorpha</taxon>
        <taxon>Tephritoidea</taxon>
        <taxon>Tephritidae</taxon>
        <taxon>Ceratitis</taxon>
        <taxon>Ceratitis</taxon>
    </lineage>
</organism>
<reference evidence="2" key="1">
    <citation type="submission" date="2020-11" db="EMBL/GenBank/DDBJ databases">
        <authorList>
            <person name="Whitehead M."/>
        </authorList>
    </citation>
    <scope>NUCLEOTIDE SEQUENCE</scope>
    <source>
        <strain evidence="2">EGII</strain>
    </source>
</reference>
<feature type="region of interest" description="Disordered" evidence="1">
    <location>
        <begin position="1"/>
        <end position="53"/>
    </location>
</feature>
<dbReference type="Proteomes" id="UP000606786">
    <property type="component" value="Unassembled WGS sequence"/>
</dbReference>
<evidence type="ECO:0000313" key="2">
    <source>
        <dbReference type="EMBL" id="CAD7003496.1"/>
    </source>
</evidence>
<dbReference type="AlphaFoldDB" id="A0A811V0U6"/>
<dbReference type="EMBL" id="CAJHJT010000034">
    <property type="protein sequence ID" value="CAD7003496.1"/>
    <property type="molecule type" value="Genomic_DNA"/>
</dbReference>
<proteinExistence type="predicted"/>
<feature type="compositionally biased region" description="Polar residues" evidence="1">
    <location>
        <begin position="14"/>
        <end position="30"/>
    </location>
</feature>